<feature type="compositionally biased region" description="Acidic residues" evidence="1">
    <location>
        <begin position="121"/>
        <end position="137"/>
    </location>
</feature>
<proteinExistence type="predicted"/>
<sequence>MKEVGMGAACTSSSGRPLCFERVFQWWEAADTPAAVARSLKWLGILPPLLLRHPTRGGPRGGIRKLKERHTFANALRKWRYDEDFTTCRQSTTHHHNCAMQLLRKGDEPLLARRARPALTGEDDYDSPSSDEDEEED</sequence>
<reference evidence="2" key="1">
    <citation type="submission" date="2020-10" db="EMBL/GenBank/DDBJ databases">
        <title>Unveiling of a novel bifunctional photoreceptor, Dualchrome1, isolated from a cosmopolitan green alga.</title>
        <authorList>
            <person name="Suzuki S."/>
            <person name="Kawachi M."/>
        </authorList>
    </citation>
    <scope>NUCLEOTIDE SEQUENCE</scope>
    <source>
        <strain evidence="2">NIES 2893</strain>
    </source>
</reference>
<protein>
    <submittedName>
        <fullName evidence="2">Uncharacterized protein</fullName>
    </submittedName>
</protein>
<dbReference type="AlphaFoldDB" id="A0A830HIL9"/>
<comment type="caution">
    <text evidence="2">The sequence shown here is derived from an EMBL/GenBank/DDBJ whole genome shotgun (WGS) entry which is preliminary data.</text>
</comment>
<accession>A0A830HIL9</accession>
<evidence type="ECO:0000256" key="1">
    <source>
        <dbReference type="SAM" id="MobiDB-lite"/>
    </source>
</evidence>
<feature type="region of interest" description="Disordered" evidence="1">
    <location>
        <begin position="109"/>
        <end position="137"/>
    </location>
</feature>
<evidence type="ECO:0000313" key="3">
    <source>
        <dbReference type="Proteomes" id="UP000660262"/>
    </source>
</evidence>
<dbReference type="Proteomes" id="UP000660262">
    <property type="component" value="Unassembled WGS sequence"/>
</dbReference>
<evidence type="ECO:0000313" key="2">
    <source>
        <dbReference type="EMBL" id="GHP05660.1"/>
    </source>
</evidence>
<organism evidence="2 3">
    <name type="scientific">Pycnococcus provasolii</name>
    <dbReference type="NCBI Taxonomy" id="41880"/>
    <lineage>
        <taxon>Eukaryota</taxon>
        <taxon>Viridiplantae</taxon>
        <taxon>Chlorophyta</taxon>
        <taxon>Pseudoscourfieldiophyceae</taxon>
        <taxon>Pseudoscourfieldiales</taxon>
        <taxon>Pycnococcaceae</taxon>
        <taxon>Pycnococcus</taxon>
    </lineage>
</organism>
<dbReference type="EMBL" id="BNJQ01000010">
    <property type="protein sequence ID" value="GHP05660.1"/>
    <property type="molecule type" value="Genomic_DNA"/>
</dbReference>
<keyword evidence="3" id="KW-1185">Reference proteome</keyword>
<name>A0A830HIL9_9CHLO</name>
<gene>
    <name evidence="2" type="ORF">PPROV_000441000</name>
</gene>